<gene>
    <name evidence="2" type="ORF">O3P69_005014</name>
</gene>
<keyword evidence="1" id="KW-0175">Coiled coil</keyword>
<protein>
    <submittedName>
        <fullName evidence="2">Uncharacterized protein</fullName>
    </submittedName>
</protein>
<reference evidence="2 3" key="1">
    <citation type="submission" date="2023-03" db="EMBL/GenBank/DDBJ databases">
        <title>High-quality genome of Scylla paramamosain provides insights in environmental adaptation.</title>
        <authorList>
            <person name="Zhang L."/>
        </authorList>
    </citation>
    <scope>NUCLEOTIDE SEQUENCE [LARGE SCALE GENOMIC DNA]</scope>
    <source>
        <strain evidence="2">LZ_2023a</strain>
        <tissue evidence="2">Muscle</tissue>
    </source>
</reference>
<sequence length="480" mass="52743">MPTLLPPPPFVSATDCAAAAAVGGAAGAPLKKMSLTPEWRTLLHQPQAEVAARTLLASTHACDQRLQDYANDLCWWRQRHESAIEQLVRINRAAVEALTREERRVQEARERLHWEMKEAEVMEVLREGVEGMEVRQGDQEQVWEPPAAPSVARRFQVPRDTALAIASSKVRRANKLATEAINREHRDVFATLFAPDCSHGKPWSSLSSPGPLYHPLRPPADGGSAELKAAQLLSMAAAVRGAVVAGSVYAIQTRNLDGERETLRCGRLTLSRGHLHLHCLAEGPPPPGSITIEHKEALNELVDREGTLVFLDVENTSPRLRGRVYIRLCPDTGRGRQFTWLCTGQRGVSYTNTRVLGVLDKGEPKERIIAGDYEGTDGAGGASLIPWLGWGREYRREWRAGVVRGWWGGIHRAAQFFITTQHGNPGETVHFAFGQVERGLEVVREVAALPDPSQARVVDCGVVLVEEVESAAVLGEEDGV</sequence>
<dbReference type="Gene3D" id="2.40.100.10">
    <property type="entry name" value="Cyclophilin-like"/>
    <property type="match status" value="1"/>
</dbReference>
<comment type="caution">
    <text evidence="2">The sequence shown here is derived from an EMBL/GenBank/DDBJ whole genome shotgun (WGS) entry which is preliminary data.</text>
</comment>
<organism evidence="2 3">
    <name type="scientific">Scylla paramamosain</name>
    <name type="common">Mud crab</name>
    <dbReference type="NCBI Taxonomy" id="85552"/>
    <lineage>
        <taxon>Eukaryota</taxon>
        <taxon>Metazoa</taxon>
        <taxon>Ecdysozoa</taxon>
        <taxon>Arthropoda</taxon>
        <taxon>Crustacea</taxon>
        <taxon>Multicrustacea</taxon>
        <taxon>Malacostraca</taxon>
        <taxon>Eumalacostraca</taxon>
        <taxon>Eucarida</taxon>
        <taxon>Decapoda</taxon>
        <taxon>Pleocyemata</taxon>
        <taxon>Brachyura</taxon>
        <taxon>Eubrachyura</taxon>
        <taxon>Portunoidea</taxon>
        <taxon>Portunidae</taxon>
        <taxon>Portuninae</taxon>
        <taxon>Scylla</taxon>
    </lineage>
</organism>
<feature type="coiled-coil region" evidence="1">
    <location>
        <begin position="91"/>
        <end position="118"/>
    </location>
</feature>
<dbReference type="Proteomes" id="UP001487740">
    <property type="component" value="Unassembled WGS sequence"/>
</dbReference>
<evidence type="ECO:0000256" key="1">
    <source>
        <dbReference type="SAM" id="Coils"/>
    </source>
</evidence>
<dbReference type="SUPFAM" id="SSF50891">
    <property type="entry name" value="Cyclophilin-like"/>
    <property type="match status" value="1"/>
</dbReference>
<evidence type="ECO:0000313" key="2">
    <source>
        <dbReference type="EMBL" id="KAK8396730.1"/>
    </source>
</evidence>
<dbReference type="EMBL" id="JARAKH010000015">
    <property type="protein sequence ID" value="KAK8396730.1"/>
    <property type="molecule type" value="Genomic_DNA"/>
</dbReference>
<accession>A0AAW0U9N2</accession>
<proteinExistence type="predicted"/>
<dbReference type="AlphaFoldDB" id="A0AAW0U9N2"/>
<dbReference type="InterPro" id="IPR029000">
    <property type="entry name" value="Cyclophilin-like_dom_sf"/>
</dbReference>
<keyword evidence="3" id="KW-1185">Reference proteome</keyword>
<evidence type="ECO:0000313" key="3">
    <source>
        <dbReference type="Proteomes" id="UP001487740"/>
    </source>
</evidence>
<name>A0AAW0U9N2_SCYPA</name>